<proteinExistence type="predicted"/>
<gene>
    <name evidence="2" type="ORF">EHQ64_04535</name>
</gene>
<dbReference type="InterPro" id="IPR025272">
    <property type="entry name" value="SocA_Panacea"/>
</dbReference>
<evidence type="ECO:0000313" key="3">
    <source>
        <dbReference type="Proteomes" id="UP000297762"/>
    </source>
</evidence>
<dbReference type="OrthoDB" id="330173at2"/>
<reference evidence="2" key="1">
    <citation type="journal article" date="2019" name="PLoS Negl. Trop. Dis.">
        <title>Revisiting the worldwide diversity of Leptospira species in the environment.</title>
        <authorList>
            <person name="Vincent A.T."/>
            <person name="Schiettekatte O."/>
            <person name="Bourhy P."/>
            <person name="Veyrier F.J."/>
            <person name="Picardeau M."/>
        </authorList>
    </citation>
    <scope>NUCLEOTIDE SEQUENCE [LARGE SCALE GENOMIC DNA]</scope>
    <source>
        <strain evidence="2">201702455</strain>
    </source>
</reference>
<dbReference type="EMBL" id="RQGF01000012">
    <property type="protein sequence ID" value="TGL63235.1"/>
    <property type="molecule type" value="Genomic_DNA"/>
</dbReference>
<name>A0A4R9KBJ4_9LEPT</name>
<evidence type="ECO:0000259" key="1">
    <source>
        <dbReference type="Pfam" id="PF13274"/>
    </source>
</evidence>
<sequence>MTVLAYSYERLVNAIAYFANQHEKVAKGPLYKTTLLKYIALFYYKVLLESGEPPLELNFLAMENGPVAEEIYVGLNEKALHAEEFEIYNSSDGQGDKILVKANKYDMDFFSEFEIEIMDSLIQEFATNYKNNKKIIDATHELPPWKNAWASRGKAGMRKMMDEDIFINKEKSLAEEHFAIYKGIKGISNAPYHR</sequence>
<evidence type="ECO:0000313" key="2">
    <source>
        <dbReference type="EMBL" id="TGL63235.1"/>
    </source>
</evidence>
<keyword evidence="3" id="KW-1185">Reference proteome</keyword>
<feature type="domain" description="Antitoxin SocA-like Panacea" evidence="1">
    <location>
        <begin position="45"/>
        <end position="146"/>
    </location>
</feature>
<protein>
    <submittedName>
        <fullName evidence="2">DUF4065 domain-containing protein</fullName>
    </submittedName>
</protein>
<dbReference type="Pfam" id="PF13274">
    <property type="entry name" value="SocA_Panacea"/>
    <property type="match status" value="1"/>
</dbReference>
<accession>A0A4R9KBJ4</accession>
<dbReference type="AlphaFoldDB" id="A0A4R9KBJ4"/>
<organism evidence="2 3">
    <name type="scientific">Leptospira sarikeiensis</name>
    <dbReference type="NCBI Taxonomy" id="2484943"/>
    <lineage>
        <taxon>Bacteria</taxon>
        <taxon>Pseudomonadati</taxon>
        <taxon>Spirochaetota</taxon>
        <taxon>Spirochaetia</taxon>
        <taxon>Leptospirales</taxon>
        <taxon>Leptospiraceae</taxon>
        <taxon>Leptospira</taxon>
    </lineage>
</organism>
<dbReference type="Proteomes" id="UP000297762">
    <property type="component" value="Unassembled WGS sequence"/>
</dbReference>
<comment type="caution">
    <text evidence="2">The sequence shown here is derived from an EMBL/GenBank/DDBJ whole genome shotgun (WGS) entry which is preliminary data.</text>
</comment>
<dbReference type="RefSeq" id="WP_135648325.1">
    <property type="nucleotide sequence ID" value="NZ_RQGF01000012.1"/>
</dbReference>